<dbReference type="InterPro" id="IPR036236">
    <property type="entry name" value="Znf_C2H2_sf"/>
</dbReference>
<dbReference type="PROSITE" id="PS00028">
    <property type="entry name" value="ZINC_FINGER_C2H2_1"/>
    <property type="match status" value="3"/>
</dbReference>
<keyword evidence="4 7" id="KW-0863">Zinc-finger</keyword>
<dbReference type="PANTHER" id="PTHR16515:SF49">
    <property type="entry name" value="GASTRULA ZINC FINGER PROTEIN XLCGF49.1-LIKE-RELATED"/>
    <property type="match status" value="1"/>
</dbReference>
<feature type="region of interest" description="Disordered" evidence="8">
    <location>
        <begin position="179"/>
        <end position="203"/>
    </location>
</feature>
<evidence type="ECO:0000256" key="1">
    <source>
        <dbReference type="ARBA" id="ARBA00004123"/>
    </source>
</evidence>
<protein>
    <recommendedName>
        <fullName evidence="9">C2H2-type domain-containing protein</fullName>
    </recommendedName>
</protein>
<dbReference type="Pfam" id="PF00096">
    <property type="entry name" value="zf-C2H2"/>
    <property type="match status" value="3"/>
</dbReference>
<evidence type="ECO:0000313" key="11">
    <source>
        <dbReference type="Proteomes" id="UP001208570"/>
    </source>
</evidence>
<proteinExistence type="predicted"/>
<gene>
    <name evidence="10" type="ORF">LSH36_63g04057</name>
</gene>
<comment type="caution">
    <text evidence="10">The sequence shown here is derived from an EMBL/GenBank/DDBJ whole genome shotgun (WGS) entry which is preliminary data.</text>
</comment>
<dbReference type="Proteomes" id="UP001208570">
    <property type="component" value="Unassembled WGS sequence"/>
</dbReference>
<evidence type="ECO:0000256" key="8">
    <source>
        <dbReference type="SAM" id="MobiDB-lite"/>
    </source>
</evidence>
<keyword evidence="2" id="KW-0479">Metal-binding</keyword>
<evidence type="ECO:0000313" key="10">
    <source>
        <dbReference type="EMBL" id="KAK2164442.1"/>
    </source>
</evidence>
<evidence type="ECO:0000256" key="6">
    <source>
        <dbReference type="ARBA" id="ARBA00023242"/>
    </source>
</evidence>
<dbReference type="AlphaFoldDB" id="A0AAD9K417"/>
<feature type="domain" description="C2H2-type" evidence="9">
    <location>
        <begin position="287"/>
        <end position="314"/>
    </location>
</feature>
<evidence type="ECO:0000256" key="2">
    <source>
        <dbReference type="ARBA" id="ARBA00022723"/>
    </source>
</evidence>
<evidence type="ECO:0000256" key="7">
    <source>
        <dbReference type="PROSITE-ProRule" id="PRU00042"/>
    </source>
</evidence>
<keyword evidence="5" id="KW-0862">Zinc</keyword>
<dbReference type="InterPro" id="IPR050331">
    <property type="entry name" value="Zinc_finger"/>
</dbReference>
<evidence type="ECO:0000256" key="5">
    <source>
        <dbReference type="ARBA" id="ARBA00022833"/>
    </source>
</evidence>
<feature type="domain" description="C2H2-type" evidence="9">
    <location>
        <begin position="259"/>
        <end position="286"/>
    </location>
</feature>
<reference evidence="10" key="1">
    <citation type="journal article" date="2023" name="Mol. Biol. Evol.">
        <title>Third-Generation Sequencing Reveals the Adaptive Role of the Epigenome in Three Deep-Sea Polychaetes.</title>
        <authorList>
            <person name="Perez M."/>
            <person name="Aroh O."/>
            <person name="Sun Y."/>
            <person name="Lan Y."/>
            <person name="Juniper S.K."/>
            <person name="Young C.R."/>
            <person name="Angers B."/>
            <person name="Qian P.Y."/>
        </authorList>
    </citation>
    <scope>NUCLEOTIDE SEQUENCE</scope>
    <source>
        <strain evidence="10">P08H-3</strain>
    </source>
</reference>
<evidence type="ECO:0000256" key="3">
    <source>
        <dbReference type="ARBA" id="ARBA00022737"/>
    </source>
</evidence>
<dbReference type="Gene3D" id="3.30.160.60">
    <property type="entry name" value="Classic Zinc Finger"/>
    <property type="match status" value="3"/>
</dbReference>
<keyword evidence="3" id="KW-0677">Repeat</keyword>
<dbReference type="InterPro" id="IPR013087">
    <property type="entry name" value="Znf_C2H2_type"/>
</dbReference>
<feature type="compositionally biased region" description="Basic residues" evidence="8">
    <location>
        <begin position="82"/>
        <end position="92"/>
    </location>
</feature>
<dbReference type="FunFam" id="3.30.160.60:FF:000870">
    <property type="entry name" value="zinc finger protein 197 isoform X1"/>
    <property type="match status" value="1"/>
</dbReference>
<dbReference type="FunFam" id="3.30.160.60:FF:000065">
    <property type="entry name" value="B-cell CLL/lymphoma 6, member B"/>
    <property type="match status" value="1"/>
</dbReference>
<feature type="compositionally biased region" description="Polar residues" evidence="8">
    <location>
        <begin position="179"/>
        <end position="198"/>
    </location>
</feature>
<dbReference type="PANTHER" id="PTHR16515">
    <property type="entry name" value="PR DOMAIN ZINC FINGER PROTEIN"/>
    <property type="match status" value="1"/>
</dbReference>
<keyword evidence="6" id="KW-0539">Nucleus</keyword>
<dbReference type="GO" id="GO:0010468">
    <property type="term" value="P:regulation of gene expression"/>
    <property type="evidence" value="ECO:0007669"/>
    <property type="project" value="TreeGrafter"/>
</dbReference>
<dbReference type="GO" id="GO:0005634">
    <property type="term" value="C:nucleus"/>
    <property type="evidence" value="ECO:0007669"/>
    <property type="project" value="UniProtKB-SubCell"/>
</dbReference>
<evidence type="ECO:0000259" key="9">
    <source>
        <dbReference type="PROSITE" id="PS50157"/>
    </source>
</evidence>
<name>A0AAD9K417_9ANNE</name>
<feature type="region of interest" description="Disordered" evidence="8">
    <location>
        <begin position="60"/>
        <end position="111"/>
    </location>
</feature>
<organism evidence="10 11">
    <name type="scientific">Paralvinella palmiformis</name>
    <dbReference type="NCBI Taxonomy" id="53620"/>
    <lineage>
        <taxon>Eukaryota</taxon>
        <taxon>Metazoa</taxon>
        <taxon>Spiralia</taxon>
        <taxon>Lophotrochozoa</taxon>
        <taxon>Annelida</taxon>
        <taxon>Polychaeta</taxon>
        <taxon>Sedentaria</taxon>
        <taxon>Canalipalpata</taxon>
        <taxon>Terebellida</taxon>
        <taxon>Terebelliformia</taxon>
        <taxon>Alvinellidae</taxon>
        <taxon>Paralvinella</taxon>
    </lineage>
</organism>
<evidence type="ECO:0000256" key="4">
    <source>
        <dbReference type="ARBA" id="ARBA00022771"/>
    </source>
</evidence>
<feature type="domain" description="C2H2-type" evidence="9">
    <location>
        <begin position="315"/>
        <end position="342"/>
    </location>
</feature>
<dbReference type="SUPFAM" id="SSF57667">
    <property type="entry name" value="beta-beta-alpha zinc fingers"/>
    <property type="match status" value="2"/>
</dbReference>
<comment type="subcellular location">
    <subcellularLocation>
        <location evidence="1">Nucleus</location>
    </subcellularLocation>
</comment>
<keyword evidence="11" id="KW-1185">Reference proteome</keyword>
<dbReference type="EMBL" id="JAODUP010000063">
    <property type="protein sequence ID" value="KAK2164442.1"/>
    <property type="molecule type" value="Genomic_DNA"/>
</dbReference>
<sequence>MVLQQPERDRIRSMIKDTITLLCRNSLSFKSKFSIEAVIGVTLDDDEVFLVSMNEIIESDRTKDDSSQDCSSEDEPVADSHKRCRKRTRVKREGRVATPDTDESSRDMHVSGTAADVSSLVRGHSREGHQERVKIESENMEDDSNDIMFVKEEISDSWLQETLPDNNSMDNNAFRDFATGQSQDCDPSNRMSSITGSNRWDGDSMITSVSSSNKSHYVQQQRRMLLATSASEQQSSHMIDKQVNSSGDVVAVSQETSPFTCTICGKVCSNKSNLRRHERAHYGIYPYRCSLCDKGFFSQDNLKAHLYIHTGVAQFRCELCDQTFRYKEVLRQHIHTHGNRQEMPS</sequence>
<accession>A0AAD9K417</accession>
<dbReference type="PROSITE" id="PS50157">
    <property type="entry name" value="ZINC_FINGER_C2H2_2"/>
    <property type="match status" value="3"/>
</dbReference>
<dbReference type="SMART" id="SM00355">
    <property type="entry name" value="ZnF_C2H2"/>
    <property type="match status" value="3"/>
</dbReference>
<dbReference type="GO" id="GO:0008270">
    <property type="term" value="F:zinc ion binding"/>
    <property type="evidence" value="ECO:0007669"/>
    <property type="project" value="UniProtKB-KW"/>
</dbReference>